<organism evidence="2 3">
    <name type="scientific">Auxenochlorella protothecoides</name>
    <name type="common">Green microalga</name>
    <name type="synonym">Chlorella protothecoides</name>
    <dbReference type="NCBI Taxonomy" id="3075"/>
    <lineage>
        <taxon>Eukaryota</taxon>
        <taxon>Viridiplantae</taxon>
        <taxon>Chlorophyta</taxon>
        <taxon>core chlorophytes</taxon>
        <taxon>Trebouxiophyceae</taxon>
        <taxon>Chlorellales</taxon>
        <taxon>Chlorellaceae</taxon>
        <taxon>Auxenochlorella</taxon>
    </lineage>
</organism>
<keyword evidence="1" id="KW-1133">Transmembrane helix</keyword>
<dbReference type="AlphaFoldDB" id="A0A3M7L3A6"/>
<feature type="transmembrane region" description="Helical" evidence="1">
    <location>
        <begin position="46"/>
        <end position="70"/>
    </location>
</feature>
<keyword evidence="1" id="KW-0812">Transmembrane</keyword>
<evidence type="ECO:0000256" key="1">
    <source>
        <dbReference type="SAM" id="Phobius"/>
    </source>
</evidence>
<keyword evidence="1" id="KW-0472">Membrane</keyword>
<gene>
    <name evidence="2" type="ORF">APUTEX25_001367</name>
</gene>
<feature type="transmembrane region" description="Helical" evidence="1">
    <location>
        <begin position="82"/>
        <end position="103"/>
    </location>
</feature>
<protein>
    <submittedName>
        <fullName evidence="2">Uncharacterized protein</fullName>
    </submittedName>
</protein>
<evidence type="ECO:0000313" key="3">
    <source>
        <dbReference type="Proteomes" id="UP000279271"/>
    </source>
</evidence>
<accession>A0A3M7L3A6</accession>
<reference evidence="3" key="1">
    <citation type="journal article" date="2018" name="Algal Res.">
        <title>Characterization of plant carbon substrate utilization by Auxenochlorella protothecoides.</title>
        <authorList>
            <person name="Vogler B.W."/>
            <person name="Starkenburg S.R."/>
            <person name="Sudasinghe N."/>
            <person name="Schambach J.Y."/>
            <person name="Rollin J.A."/>
            <person name="Pattathil S."/>
            <person name="Barry A.N."/>
        </authorList>
    </citation>
    <scope>NUCLEOTIDE SEQUENCE [LARGE SCALE GENOMIC DNA]</scope>
    <source>
        <strain evidence="3">UTEX 25</strain>
    </source>
</reference>
<feature type="non-terminal residue" evidence="2">
    <location>
        <position position="1"/>
    </location>
</feature>
<feature type="transmembrane region" description="Helical" evidence="1">
    <location>
        <begin position="180"/>
        <end position="205"/>
    </location>
</feature>
<name>A0A3M7L3A6_AUXPR</name>
<feature type="transmembrane region" description="Helical" evidence="1">
    <location>
        <begin position="225"/>
        <end position="249"/>
    </location>
</feature>
<comment type="caution">
    <text evidence="2">The sequence shown here is derived from an EMBL/GenBank/DDBJ whole genome shotgun (WGS) entry which is preliminary data.</text>
</comment>
<dbReference type="EMBL" id="QOKY01000142">
    <property type="protein sequence ID" value="RMZ56520.1"/>
    <property type="molecule type" value="Genomic_DNA"/>
</dbReference>
<evidence type="ECO:0000313" key="2">
    <source>
        <dbReference type="EMBL" id="RMZ56520.1"/>
    </source>
</evidence>
<dbReference type="Proteomes" id="UP000279271">
    <property type="component" value="Unassembled WGS sequence"/>
</dbReference>
<proteinExistence type="predicted"/>
<sequence>NRVARILPSYLVVQLAVAFAIDHHLPSDHHLKKNHDTCMEYCHLSLPLNFMLLNNAVGFGGCGVVSGSWLRLCMWLDLRLDVYWTVAVQLHLFLVYPLLLALLHTSVGPERLARTSGILFSLIIPAISLARYASSLARHVTLPLPALGHPDLDPAWIEPILSYFHGPLGYYSTLTRATNFLVGALLGLLPYTFHAFLLHIPVMYWAEAWLAPRGALLRLTLAAPLAGLAALVLAVWCASLAAAAALGALERAVLQPALSRTLAVVGW</sequence>